<dbReference type="KEGG" id="pmuc:ING2E5A_0848"/>
<proteinExistence type="predicted"/>
<reference evidence="2 3" key="1">
    <citation type="submission" date="2016-08" db="EMBL/GenBank/DDBJ databases">
        <authorList>
            <person name="Seilhamer J.J."/>
        </authorList>
    </citation>
    <scope>NUCLEOTIDE SEQUENCE [LARGE SCALE GENOMIC DNA]</scope>
    <source>
        <strain evidence="2">ING2-E5A</strain>
    </source>
</reference>
<dbReference type="STRING" id="1642646.ING2E5A_0848"/>
<dbReference type="EMBL" id="LT608328">
    <property type="protein sequence ID" value="SCM56373.1"/>
    <property type="molecule type" value="Genomic_DNA"/>
</dbReference>
<accession>A0A1G4G565</accession>
<dbReference type="InterPro" id="IPR003594">
    <property type="entry name" value="HATPase_dom"/>
</dbReference>
<evidence type="ECO:0000313" key="3">
    <source>
        <dbReference type="Proteomes" id="UP000178485"/>
    </source>
</evidence>
<name>A0A1G4G565_9BACT</name>
<organism evidence="2 3">
    <name type="scientific">Petrimonas mucosa</name>
    <dbReference type="NCBI Taxonomy" id="1642646"/>
    <lineage>
        <taxon>Bacteria</taxon>
        <taxon>Pseudomonadati</taxon>
        <taxon>Bacteroidota</taxon>
        <taxon>Bacteroidia</taxon>
        <taxon>Bacteroidales</taxon>
        <taxon>Dysgonomonadaceae</taxon>
        <taxon>Petrimonas</taxon>
    </lineage>
</organism>
<dbReference type="Proteomes" id="UP000178485">
    <property type="component" value="Chromosome i"/>
</dbReference>
<dbReference type="RefSeq" id="WP_071136306.1">
    <property type="nucleotide sequence ID" value="NZ_DUQN01000031.1"/>
</dbReference>
<protein>
    <submittedName>
        <fullName evidence="2">Anti-sigma B factor RsbT</fullName>
    </submittedName>
</protein>
<dbReference type="Gene3D" id="3.30.565.10">
    <property type="entry name" value="Histidine kinase-like ATPase, C-terminal domain"/>
    <property type="match status" value="1"/>
</dbReference>
<feature type="domain" description="Histidine kinase/HSP90-like ATPase" evidence="1">
    <location>
        <begin position="17"/>
        <end position="133"/>
    </location>
</feature>
<gene>
    <name evidence="2" type="ORF">ING2E5A_0848</name>
</gene>
<dbReference type="Pfam" id="PF13581">
    <property type="entry name" value="HATPase_c_2"/>
    <property type="match status" value="1"/>
</dbReference>
<evidence type="ECO:0000313" key="2">
    <source>
        <dbReference type="EMBL" id="SCM56373.1"/>
    </source>
</evidence>
<dbReference type="AlphaFoldDB" id="A0A1G4G565"/>
<dbReference type="InterPro" id="IPR036890">
    <property type="entry name" value="HATPase_C_sf"/>
</dbReference>
<dbReference type="SUPFAM" id="SSF55874">
    <property type="entry name" value="ATPase domain of HSP90 chaperone/DNA topoisomerase II/histidine kinase"/>
    <property type="match status" value="1"/>
</dbReference>
<evidence type="ECO:0000259" key="1">
    <source>
        <dbReference type="Pfam" id="PF13581"/>
    </source>
</evidence>
<sequence length="136" mass="14816">MQFGYEIIGGDFSSAGQASSDVKKILKQLNIDPQVVRKIAVAVYEAEVNVVAHAYKGVMQVELDARRIRIVLEDEGPGIEDIGRAMQEGFSTASETVRQMGFGAGMGLPNIKRNTDEMHLSSVPGEGTTLEMIVRF</sequence>
<keyword evidence="3" id="KW-1185">Reference proteome</keyword>